<dbReference type="InterPro" id="IPR020904">
    <property type="entry name" value="Sc_DH/Rdtase_CS"/>
</dbReference>
<sequence length="291" mass="31326">MKSLHKKLVVITGAASGIGEALAHACAEAGADLLLADIDQQRLNSLAAALTGQFKKAGTNQRVFTQSCDVASEADVQTLAATAVQEFGGADVLFNNAGVALVAPVLSGKLADAHWLMDINFWGVVHGCRAFAPQMHARPDAVIVNISSIFAMLSLPTQSFYNASKAAVRAFSDSLREELRVSRKDETGSKYGIHVLCVHPGGIRTRLVEQARLGNITAMAANAESLNKQFKRIARTSPEQAAIAIINAVNKRKTRLLIGADARVGDFFYRLFPARASAWFAGMLRRQRKHS</sequence>
<name>A0ABR6Z6D6_9BURK</name>
<dbReference type="PRINTS" id="PR00080">
    <property type="entry name" value="SDRFAMILY"/>
</dbReference>
<keyword evidence="5" id="KW-1185">Reference proteome</keyword>
<dbReference type="PANTHER" id="PTHR44196:SF1">
    <property type="entry name" value="DEHYDROGENASE_REDUCTASE SDR FAMILY MEMBER 7B"/>
    <property type="match status" value="1"/>
</dbReference>
<evidence type="ECO:0000313" key="5">
    <source>
        <dbReference type="Proteomes" id="UP000646911"/>
    </source>
</evidence>
<evidence type="ECO:0000313" key="4">
    <source>
        <dbReference type="EMBL" id="MBC3907335.1"/>
    </source>
</evidence>
<reference evidence="4 5" key="1">
    <citation type="submission" date="2020-08" db="EMBL/GenBank/DDBJ databases">
        <title>Novel species isolated from subtropical streams in China.</title>
        <authorList>
            <person name="Lu H."/>
        </authorList>
    </citation>
    <scope>NUCLEOTIDE SEQUENCE [LARGE SCALE GENOMIC DNA]</scope>
    <source>
        <strain evidence="4 5">NL8W</strain>
    </source>
</reference>
<protein>
    <submittedName>
        <fullName evidence="4">SDR family oxidoreductase</fullName>
    </submittedName>
</protein>
<accession>A0ABR6Z6D6</accession>
<dbReference type="SUPFAM" id="SSF51735">
    <property type="entry name" value="NAD(P)-binding Rossmann-fold domains"/>
    <property type="match status" value="1"/>
</dbReference>
<comment type="caution">
    <text evidence="4">The sequence shown here is derived from an EMBL/GenBank/DDBJ whole genome shotgun (WGS) entry which is preliminary data.</text>
</comment>
<dbReference type="InterPro" id="IPR002347">
    <property type="entry name" value="SDR_fam"/>
</dbReference>
<evidence type="ECO:0000256" key="3">
    <source>
        <dbReference type="RuleBase" id="RU000363"/>
    </source>
</evidence>
<proteinExistence type="inferred from homology"/>
<dbReference type="PROSITE" id="PS00061">
    <property type="entry name" value="ADH_SHORT"/>
    <property type="match status" value="1"/>
</dbReference>
<dbReference type="PRINTS" id="PR00081">
    <property type="entry name" value="GDHRDH"/>
</dbReference>
<organism evidence="4 5">
    <name type="scientific">Undibacterium umbellatum</name>
    <dbReference type="NCBI Taxonomy" id="2762300"/>
    <lineage>
        <taxon>Bacteria</taxon>
        <taxon>Pseudomonadati</taxon>
        <taxon>Pseudomonadota</taxon>
        <taxon>Betaproteobacteria</taxon>
        <taxon>Burkholderiales</taxon>
        <taxon>Oxalobacteraceae</taxon>
        <taxon>Undibacterium</taxon>
    </lineage>
</organism>
<dbReference type="Gene3D" id="3.40.50.720">
    <property type="entry name" value="NAD(P)-binding Rossmann-like Domain"/>
    <property type="match status" value="1"/>
</dbReference>
<evidence type="ECO:0000256" key="2">
    <source>
        <dbReference type="ARBA" id="ARBA00023002"/>
    </source>
</evidence>
<dbReference type="RefSeq" id="WP_186952756.1">
    <property type="nucleotide sequence ID" value="NZ_JACOFX010000002.1"/>
</dbReference>
<keyword evidence="2" id="KW-0560">Oxidoreductase</keyword>
<gene>
    <name evidence="4" type="ORF">H8L47_07150</name>
</gene>
<dbReference type="Proteomes" id="UP000646911">
    <property type="component" value="Unassembled WGS sequence"/>
</dbReference>
<comment type="similarity">
    <text evidence="1 3">Belongs to the short-chain dehydrogenases/reductases (SDR) family.</text>
</comment>
<dbReference type="EMBL" id="JACOFX010000002">
    <property type="protein sequence ID" value="MBC3907335.1"/>
    <property type="molecule type" value="Genomic_DNA"/>
</dbReference>
<dbReference type="PANTHER" id="PTHR44196">
    <property type="entry name" value="DEHYDROGENASE/REDUCTASE SDR FAMILY MEMBER 7B"/>
    <property type="match status" value="1"/>
</dbReference>
<evidence type="ECO:0000256" key="1">
    <source>
        <dbReference type="ARBA" id="ARBA00006484"/>
    </source>
</evidence>
<dbReference type="InterPro" id="IPR036291">
    <property type="entry name" value="NAD(P)-bd_dom_sf"/>
</dbReference>
<dbReference type="Pfam" id="PF00106">
    <property type="entry name" value="adh_short"/>
    <property type="match status" value="1"/>
</dbReference>